<organism evidence="2 3">
    <name type="scientific">Sphenostylis stenocarpa</name>
    <dbReference type="NCBI Taxonomy" id="92480"/>
    <lineage>
        <taxon>Eukaryota</taxon>
        <taxon>Viridiplantae</taxon>
        <taxon>Streptophyta</taxon>
        <taxon>Embryophyta</taxon>
        <taxon>Tracheophyta</taxon>
        <taxon>Spermatophyta</taxon>
        <taxon>Magnoliopsida</taxon>
        <taxon>eudicotyledons</taxon>
        <taxon>Gunneridae</taxon>
        <taxon>Pentapetalae</taxon>
        <taxon>rosids</taxon>
        <taxon>fabids</taxon>
        <taxon>Fabales</taxon>
        <taxon>Fabaceae</taxon>
        <taxon>Papilionoideae</taxon>
        <taxon>50 kb inversion clade</taxon>
        <taxon>NPAAA clade</taxon>
        <taxon>indigoferoid/millettioid clade</taxon>
        <taxon>Phaseoleae</taxon>
        <taxon>Sphenostylis</taxon>
    </lineage>
</organism>
<evidence type="ECO:0000313" key="3">
    <source>
        <dbReference type="Proteomes" id="UP001189624"/>
    </source>
</evidence>
<dbReference type="AlphaFoldDB" id="A0AA86S7I2"/>
<evidence type="ECO:0000313" key="2">
    <source>
        <dbReference type="EMBL" id="CAJ1944920.1"/>
    </source>
</evidence>
<keyword evidence="3" id="KW-1185">Reference proteome</keyword>
<sequence length="182" mass="21331">MDMRARLRVQKKKPIKHRGRKVLLKKVLDYLKSDTFMYAPLLSPLPSLAFNSFPPSPAKVAEFQKPVKEKQWFWKQVREYLKSDDYMYNPLLHLPRSSKEPSQDCGMKRMDDSTRRLTMKVNQRNEHLGNANQCSESPLPQTDLSDQHKRTETVKHTVYQICRSTRSAPRIPTLNSHLRAHS</sequence>
<feature type="region of interest" description="Disordered" evidence="1">
    <location>
        <begin position="125"/>
        <end position="151"/>
    </location>
</feature>
<dbReference type="PANTHER" id="PTHR36811:SF2">
    <property type="entry name" value="OS08G0444440 PROTEIN"/>
    <property type="match status" value="1"/>
</dbReference>
<proteinExistence type="predicted"/>
<dbReference type="Proteomes" id="UP001189624">
    <property type="component" value="Chromosome 3"/>
</dbReference>
<feature type="compositionally biased region" description="Polar residues" evidence="1">
    <location>
        <begin position="130"/>
        <end position="144"/>
    </location>
</feature>
<protein>
    <submittedName>
        <fullName evidence="2">Uncharacterized protein</fullName>
    </submittedName>
</protein>
<name>A0AA86S7I2_9FABA</name>
<dbReference type="PANTHER" id="PTHR36811">
    <property type="entry name" value="OS08G0444440 PROTEIN"/>
    <property type="match status" value="1"/>
</dbReference>
<dbReference type="EMBL" id="OY731400">
    <property type="protein sequence ID" value="CAJ1944920.1"/>
    <property type="molecule type" value="Genomic_DNA"/>
</dbReference>
<accession>A0AA86S7I2</accession>
<gene>
    <name evidence="2" type="ORF">AYBTSS11_LOCUS12179</name>
</gene>
<reference evidence="2" key="1">
    <citation type="submission" date="2023-10" db="EMBL/GenBank/DDBJ databases">
        <authorList>
            <person name="Domelevo Entfellner J.-B."/>
        </authorList>
    </citation>
    <scope>NUCLEOTIDE SEQUENCE</scope>
</reference>
<dbReference type="Gramene" id="rna-AYBTSS11_LOCUS12179">
    <property type="protein sequence ID" value="CAJ1944920.1"/>
    <property type="gene ID" value="gene-AYBTSS11_LOCUS12179"/>
</dbReference>
<evidence type="ECO:0000256" key="1">
    <source>
        <dbReference type="SAM" id="MobiDB-lite"/>
    </source>
</evidence>